<dbReference type="RefSeq" id="WP_129588090.1">
    <property type="nucleotide sequence ID" value="NZ_FXBM01000003.1"/>
</dbReference>
<evidence type="ECO:0000313" key="2">
    <source>
        <dbReference type="EMBL" id="SMH49326.1"/>
    </source>
</evidence>
<dbReference type="OrthoDB" id="9911747at2"/>
<evidence type="ECO:0000313" key="3">
    <source>
        <dbReference type="Proteomes" id="UP000193711"/>
    </source>
</evidence>
<feature type="region of interest" description="Disordered" evidence="1">
    <location>
        <begin position="188"/>
        <end position="239"/>
    </location>
</feature>
<dbReference type="EMBL" id="FXBM01000003">
    <property type="protein sequence ID" value="SMH49326.1"/>
    <property type="molecule type" value="Genomic_DNA"/>
</dbReference>
<sequence>MFSIRTTPITVGAEEFRFTAEMPSTQLTLWRRSRVRWTGRVDRIRQRQVGDAEPTHYLLMLHAAIRRFDDDLSLKSDAVLTALDVRLAALQSEAHPEAGALQDEPSEHELAQLEGRRRQEWAAQVRASRRANAERATALGRASAARAERDRLSALRAGLLAEVATARRLCADAYEAYAALYTKSRSGVLGRRPSAAPSIPRYRSAPEAPTTRSGAHPVAQVDERGTGDTGTALSDRAAG</sequence>
<proteinExistence type="predicted"/>
<dbReference type="AlphaFoldDB" id="A0A1X7PFR7"/>
<gene>
    <name evidence="2" type="ORF">SAMN06295885_3275</name>
</gene>
<keyword evidence="3" id="KW-1185">Reference proteome</keyword>
<accession>A0A1X7PFR7</accession>
<evidence type="ECO:0000256" key="1">
    <source>
        <dbReference type="SAM" id="MobiDB-lite"/>
    </source>
</evidence>
<organism evidence="2 3">
    <name type="scientific">Rathayibacter oskolensis</name>
    <dbReference type="NCBI Taxonomy" id="1891671"/>
    <lineage>
        <taxon>Bacteria</taxon>
        <taxon>Bacillati</taxon>
        <taxon>Actinomycetota</taxon>
        <taxon>Actinomycetes</taxon>
        <taxon>Micrococcales</taxon>
        <taxon>Microbacteriaceae</taxon>
        <taxon>Rathayibacter</taxon>
    </lineage>
</organism>
<dbReference type="Proteomes" id="UP000193711">
    <property type="component" value="Unassembled WGS sequence"/>
</dbReference>
<name>A0A1X7PFR7_9MICO</name>
<reference evidence="3" key="1">
    <citation type="submission" date="2017-04" db="EMBL/GenBank/DDBJ databases">
        <authorList>
            <person name="Varghese N."/>
            <person name="Submissions S."/>
        </authorList>
    </citation>
    <scope>NUCLEOTIDE SEQUENCE [LARGE SCALE GENOMIC DNA]</scope>
    <source>
        <strain evidence="3">VKM Ac-2121</strain>
    </source>
</reference>
<protein>
    <submittedName>
        <fullName evidence="2">Uncharacterized protein</fullName>
    </submittedName>
</protein>
<dbReference type="STRING" id="1891671.SAMN06295885_3275"/>